<feature type="transmembrane region" description="Helical" evidence="2">
    <location>
        <begin position="34"/>
        <end position="52"/>
    </location>
</feature>
<dbReference type="EMBL" id="CP019434">
    <property type="protein sequence ID" value="APZ42512.1"/>
    <property type="molecule type" value="Genomic_DNA"/>
</dbReference>
<keyword evidence="2" id="KW-0472">Membrane</keyword>
<evidence type="ECO:0000313" key="3">
    <source>
        <dbReference type="EMBL" id="APZ42512.1"/>
    </source>
</evidence>
<dbReference type="STRING" id="1765967.BW247_04915"/>
<dbReference type="Proteomes" id="UP000243807">
    <property type="component" value="Chromosome"/>
</dbReference>
<evidence type="ECO:0000256" key="1">
    <source>
        <dbReference type="SAM" id="MobiDB-lite"/>
    </source>
</evidence>
<evidence type="ECO:0000313" key="4">
    <source>
        <dbReference type="Proteomes" id="UP000243807"/>
    </source>
</evidence>
<sequence length="226" mass="25357">MAEVVVLSIMLGMTLLAVVKAVFSQHKTWIDHILWIMAGMVFPPAMLYYVIVHMRKKRSAKDDLSTDQVEQWEAESDPVDASEKKTSESNPQPTITAEKPKPRIFNTKTGLKNPFSPEKGFSGDYLALMRERYKTSHREALHGLVGKVAAGQPVRFVGPWAEEAAHVLRGLTKIPVPKNNVVPFNLGRDETPKSHAPENIADEGEKSWLNPEPPEGVDEYFNQNQQ</sequence>
<protein>
    <submittedName>
        <fullName evidence="3">Uncharacterized protein</fullName>
    </submittedName>
</protein>
<organism evidence="3 4">
    <name type="scientific">Acidihalobacter ferrooxydans</name>
    <dbReference type="NCBI Taxonomy" id="1765967"/>
    <lineage>
        <taxon>Bacteria</taxon>
        <taxon>Pseudomonadati</taxon>
        <taxon>Pseudomonadota</taxon>
        <taxon>Gammaproteobacteria</taxon>
        <taxon>Chromatiales</taxon>
        <taxon>Ectothiorhodospiraceae</taxon>
        <taxon>Acidihalobacter</taxon>
    </lineage>
</organism>
<keyword evidence="4" id="KW-1185">Reference proteome</keyword>
<evidence type="ECO:0000256" key="2">
    <source>
        <dbReference type="SAM" id="Phobius"/>
    </source>
</evidence>
<dbReference type="KEGG" id="afy:BW247_04915"/>
<dbReference type="AlphaFoldDB" id="A0A1P8UF80"/>
<keyword evidence="2" id="KW-1133">Transmembrane helix</keyword>
<dbReference type="OrthoDB" id="58602at135613"/>
<name>A0A1P8UF80_9GAMM</name>
<accession>A0A1P8UF80</accession>
<dbReference type="RefSeq" id="WP_076836159.1">
    <property type="nucleotide sequence ID" value="NZ_CP019434.1"/>
</dbReference>
<proteinExistence type="predicted"/>
<gene>
    <name evidence="3" type="ORF">BW247_04915</name>
</gene>
<feature type="region of interest" description="Disordered" evidence="1">
    <location>
        <begin position="62"/>
        <end position="101"/>
    </location>
</feature>
<keyword evidence="2" id="KW-0812">Transmembrane</keyword>
<feature type="compositionally biased region" description="Acidic residues" evidence="1">
    <location>
        <begin position="70"/>
        <end position="80"/>
    </location>
</feature>
<feature type="compositionally biased region" description="Basic and acidic residues" evidence="1">
    <location>
        <begin position="187"/>
        <end position="196"/>
    </location>
</feature>
<feature type="region of interest" description="Disordered" evidence="1">
    <location>
        <begin position="185"/>
        <end position="226"/>
    </location>
</feature>
<reference evidence="3 4" key="1">
    <citation type="submission" date="2017-01" db="EMBL/GenBank/DDBJ databases">
        <title>Draft sequence of Acidihalobacter ferrooxidans strain DSM 14175 (strain V8).</title>
        <authorList>
            <person name="Khaleque H.N."/>
            <person name="Ramsay J.P."/>
            <person name="Murphy R.J.T."/>
            <person name="Kaksonen A.H."/>
            <person name="Boxall N.J."/>
            <person name="Watkin E.L.J."/>
        </authorList>
    </citation>
    <scope>NUCLEOTIDE SEQUENCE [LARGE SCALE GENOMIC DNA]</scope>
    <source>
        <strain evidence="3 4">V8</strain>
    </source>
</reference>